<dbReference type="STRING" id="133385.A0A2T9YZW4"/>
<dbReference type="PROSITE" id="PS51061">
    <property type="entry name" value="R3H"/>
    <property type="match status" value="1"/>
</dbReference>
<sequence>MSNSEKIQPQKASLSEINHQNSDSIDLCPANDTAQNSPASSPTFQGQPPTLENDSFLSKPLSSPQEPSPDAAEITRRAFEKKKALEALTMAANNKRKSLQPAPQPSDFNHFFTSTMTNQIHPNDSLTPRNRSSTMIYSSPSLNQKNLIDSMLSNIPDDVVPNAVVIKNINFNVPRSSLLSTMKNLGLPMPRALNYHYENGLFRGLAFSNYKTNLEAIKVIIGLNGITLLGRPLVVIYKKKMTTEKSSLSTSGSLSENRNSDTDSSKKNPHPTKSTAEILAEAESLNSANMLRIRRSTMAENNITQPSLSSFSQFSNPLTSANNLGNHQPSILSNQDQSTSPSIDNLVDFTDKDARLLYDLISRFRRESKMAELNFPSTLNSKQRQLVMLIAERLDLNHETKGDSNGRTIRLYKSLETLLENVKIGPHSSTTSPNFPTNPSFANQFKSNNYLKNKRPLSSLISFTNHNPIPNYANNYNYNSPGLNQPSHNPHNLQKEFLHDLDFQPNSYNNSSNFFRNNNNYSNSNSKRSSYILPQTSLSKSEKTLRNNHLSSNQTPSFTESQIADLNSATSDKTSENSYGSSITVQNDSQDNSDKFAKRQLPLKILEHKSASKAIPIVDHSGNAIVISSKSLQQSEDFDDSNKKSSDESLPNPELTNDYPSSSPKSTTN</sequence>
<comment type="caution">
    <text evidence="5">The sequence shown here is derived from an EMBL/GenBank/DDBJ whole genome shotgun (WGS) entry which is preliminary data.</text>
</comment>
<feature type="region of interest" description="Disordered" evidence="2">
    <location>
        <begin position="509"/>
        <end position="591"/>
    </location>
</feature>
<feature type="domain" description="R3H" evidence="4">
    <location>
        <begin position="347"/>
        <end position="415"/>
    </location>
</feature>
<dbReference type="InterPro" id="IPR035979">
    <property type="entry name" value="RBD_domain_sf"/>
</dbReference>
<protein>
    <recommendedName>
        <fullName evidence="7">RRM domain-containing protein</fullName>
    </recommendedName>
</protein>
<dbReference type="OrthoDB" id="434258at2759"/>
<reference evidence="5 6" key="1">
    <citation type="journal article" date="2018" name="MBio">
        <title>Comparative Genomics Reveals the Core Gene Toolbox for the Fungus-Insect Symbiosis.</title>
        <authorList>
            <person name="Wang Y."/>
            <person name="Stata M."/>
            <person name="Wang W."/>
            <person name="Stajich J.E."/>
            <person name="White M.M."/>
            <person name="Moncalvo J.M."/>
        </authorList>
    </citation>
    <scope>NUCLEOTIDE SEQUENCE [LARGE SCALE GENOMIC DNA]</scope>
    <source>
        <strain evidence="5 6">SWE-8-4</strain>
    </source>
</reference>
<gene>
    <name evidence="5" type="ORF">BB561_000260</name>
</gene>
<dbReference type="SUPFAM" id="SSF54928">
    <property type="entry name" value="RNA-binding domain, RBD"/>
    <property type="match status" value="1"/>
</dbReference>
<feature type="region of interest" description="Disordered" evidence="2">
    <location>
        <begin position="628"/>
        <end position="669"/>
    </location>
</feature>
<accession>A0A2T9YZW4</accession>
<evidence type="ECO:0000313" key="6">
    <source>
        <dbReference type="Proteomes" id="UP000245383"/>
    </source>
</evidence>
<feature type="region of interest" description="Disordered" evidence="2">
    <location>
        <begin position="1"/>
        <end position="72"/>
    </location>
</feature>
<feature type="region of interest" description="Disordered" evidence="2">
    <location>
        <begin position="319"/>
        <end position="340"/>
    </location>
</feature>
<feature type="compositionally biased region" description="Polar residues" evidence="2">
    <location>
        <begin position="547"/>
        <end position="590"/>
    </location>
</feature>
<keyword evidence="1" id="KW-0694">RNA-binding</keyword>
<dbReference type="PROSITE" id="PS50102">
    <property type="entry name" value="RRM"/>
    <property type="match status" value="1"/>
</dbReference>
<dbReference type="InterPro" id="IPR001374">
    <property type="entry name" value="R3H_dom"/>
</dbReference>
<keyword evidence="6" id="KW-1185">Reference proteome</keyword>
<dbReference type="Gene3D" id="3.30.1370.50">
    <property type="entry name" value="R3H-like domain"/>
    <property type="match status" value="1"/>
</dbReference>
<dbReference type="InterPro" id="IPR000504">
    <property type="entry name" value="RRM_dom"/>
</dbReference>
<evidence type="ECO:0000256" key="1">
    <source>
        <dbReference type="PROSITE-ProRule" id="PRU00176"/>
    </source>
</evidence>
<feature type="compositionally biased region" description="Polar residues" evidence="2">
    <location>
        <begin position="1"/>
        <end position="24"/>
    </location>
</feature>
<dbReference type="Proteomes" id="UP000245383">
    <property type="component" value="Unassembled WGS sequence"/>
</dbReference>
<dbReference type="EMBL" id="MBFR01000006">
    <property type="protein sequence ID" value="PVU97857.1"/>
    <property type="molecule type" value="Genomic_DNA"/>
</dbReference>
<evidence type="ECO:0008006" key="7">
    <source>
        <dbReference type="Google" id="ProtNLM"/>
    </source>
</evidence>
<feature type="region of interest" description="Disordered" evidence="2">
    <location>
        <begin position="246"/>
        <end position="274"/>
    </location>
</feature>
<evidence type="ECO:0000259" key="3">
    <source>
        <dbReference type="PROSITE" id="PS50102"/>
    </source>
</evidence>
<feature type="compositionally biased region" description="Low complexity" evidence="2">
    <location>
        <begin position="509"/>
        <end position="530"/>
    </location>
</feature>
<evidence type="ECO:0000256" key="2">
    <source>
        <dbReference type="SAM" id="MobiDB-lite"/>
    </source>
</evidence>
<dbReference type="AlphaFoldDB" id="A0A2T9YZW4"/>
<evidence type="ECO:0000313" key="5">
    <source>
        <dbReference type="EMBL" id="PVU97857.1"/>
    </source>
</evidence>
<organism evidence="5 6">
    <name type="scientific">Smittium simulii</name>
    <dbReference type="NCBI Taxonomy" id="133385"/>
    <lineage>
        <taxon>Eukaryota</taxon>
        <taxon>Fungi</taxon>
        <taxon>Fungi incertae sedis</taxon>
        <taxon>Zoopagomycota</taxon>
        <taxon>Kickxellomycotina</taxon>
        <taxon>Harpellomycetes</taxon>
        <taxon>Harpellales</taxon>
        <taxon>Legeriomycetaceae</taxon>
        <taxon>Smittium</taxon>
    </lineage>
</organism>
<dbReference type="Gene3D" id="3.30.70.330">
    <property type="match status" value="1"/>
</dbReference>
<feature type="compositionally biased region" description="Polar residues" evidence="2">
    <location>
        <begin position="32"/>
        <end position="65"/>
    </location>
</feature>
<evidence type="ECO:0000259" key="4">
    <source>
        <dbReference type="PROSITE" id="PS51061"/>
    </source>
</evidence>
<feature type="compositionally biased region" description="Polar residues" evidence="2">
    <location>
        <begin position="654"/>
        <end position="669"/>
    </location>
</feature>
<proteinExistence type="predicted"/>
<dbReference type="InterPro" id="IPR036867">
    <property type="entry name" value="R3H_dom_sf"/>
</dbReference>
<feature type="domain" description="RRM" evidence="3">
    <location>
        <begin position="162"/>
        <end position="240"/>
    </location>
</feature>
<name>A0A2T9YZW4_9FUNG</name>
<feature type="compositionally biased region" description="Low complexity" evidence="2">
    <location>
        <begin position="246"/>
        <end position="255"/>
    </location>
</feature>
<dbReference type="GO" id="GO:0003723">
    <property type="term" value="F:RNA binding"/>
    <property type="evidence" value="ECO:0007669"/>
    <property type="project" value="UniProtKB-UniRule"/>
</dbReference>
<dbReference type="InterPro" id="IPR012677">
    <property type="entry name" value="Nucleotide-bd_a/b_plait_sf"/>
</dbReference>